<comment type="caution">
    <text evidence="1">The sequence shown here is derived from an EMBL/GenBank/DDBJ whole genome shotgun (WGS) entry which is preliminary data.</text>
</comment>
<evidence type="ECO:0000313" key="1">
    <source>
        <dbReference type="EMBL" id="MCO6046830.1"/>
    </source>
</evidence>
<dbReference type="Gene3D" id="3.40.50.300">
    <property type="entry name" value="P-loop containing nucleotide triphosphate hydrolases"/>
    <property type="match status" value="1"/>
</dbReference>
<reference evidence="1" key="1">
    <citation type="submission" date="2022-06" db="EMBL/GenBank/DDBJ databases">
        <title>Aeoliella straminimaris, a novel planctomycete from sediments.</title>
        <authorList>
            <person name="Vitorino I.R."/>
            <person name="Lage O.M."/>
        </authorList>
    </citation>
    <scope>NUCLEOTIDE SEQUENCE</scope>
    <source>
        <strain evidence="1">ICT_H6.2</strain>
    </source>
</reference>
<dbReference type="AlphaFoldDB" id="A0A9X2FDA1"/>
<name>A0A9X2FDA1_9BACT</name>
<proteinExistence type="predicted"/>
<dbReference type="RefSeq" id="WP_252854941.1">
    <property type="nucleotide sequence ID" value="NZ_JAMXLR010000077.1"/>
</dbReference>
<dbReference type="SUPFAM" id="SSF52540">
    <property type="entry name" value="P-loop containing nucleoside triphosphate hydrolases"/>
    <property type="match status" value="1"/>
</dbReference>
<gene>
    <name evidence="1" type="ORF">NG895_23270</name>
</gene>
<dbReference type="Proteomes" id="UP001155241">
    <property type="component" value="Unassembled WGS sequence"/>
</dbReference>
<protein>
    <recommendedName>
        <fullName evidence="3">Protein ImuA</fullName>
    </recommendedName>
</protein>
<accession>A0A9X2FDA1</accession>
<dbReference type="InterPro" id="IPR027417">
    <property type="entry name" value="P-loop_NTPase"/>
</dbReference>
<dbReference type="EMBL" id="JAMXLR010000077">
    <property type="protein sequence ID" value="MCO6046830.1"/>
    <property type="molecule type" value="Genomic_DNA"/>
</dbReference>
<organism evidence="1 2">
    <name type="scientific">Aeoliella straminimaris</name>
    <dbReference type="NCBI Taxonomy" id="2954799"/>
    <lineage>
        <taxon>Bacteria</taxon>
        <taxon>Pseudomonadati</taxon>
        <taxon>Planctomycetota</taxon>
        <taxon>Planctomycetia</taxon>
        <taxon>Pirellulales</taxon>
        <taxon>Lacipirellulaceae</taxon>
        <taxon>Aeoliella</taxon>
    </lineage>
</organism>
<evidence type="ECO:0000313" key="2">
    <source>
        <dbReference type="Proteomes" id="UP001155241"/>
    </source>
</evidence>
<evidence type="ECO:0008006" key="3">
    <source>
        <dbReference type="Google" id="ProtNLM"/>
    </source>
</evidence>
<keyword evidence="2" id="KW-1185">Reference proteome</keyword>
<sequence length="271" mass="29338">MIAATTSPPPAELPQLRGMLERLEAPRYDHERPIVSTGVAAVDRLLPRRGLQGGMLVEWVADGPGSGASLLPVAALKNLQHTGGAIVVVDREGHFYPPAASAWGVDLQHTIVIRPTTEADELWAIDQALRSPDVAAVLAWPERIDSFTFRRLQLAAEASGAIGLLVRPKRAQHEPTWAAARLLISPLPANVNESSWPPQPETDAPPDCWRLNVAVLRSRGGRPGQSIELAVDEQTGTIHEATKHQTTVRFPASTRHLAAQLAHRAPHEQTA</sequence>